<dbReference type="GO" id="GO:0034272">
    <property type="term" value="C:phosphatidylinositol 3-kinase complex, class III, type II"/>
    <property type="evidence" value="ECO:0007669"/>
    <property type="project" value="TreeGrafter"/>
</dbReference>
<dbReference type="EMBL" id="LN609529">
    <property type="protein sequence ID" value="CEF67294.1"/>
    <property type="molecule type" value="Genomic_DNA"/>
</dbReference>
<dbReference type="WBParaSite" id="SRAE_2000195800.1">
    <property type="protein sequence ID" value="SRAE_2000195800.1"/>
    <property type="gene ID" value="WBGene00262165"/>
</dbReference>
<feature type="coiled-coil region" evidence="2">
    <location>
        <begin position="85"/>
        <end position="140"/>
    </location>
</feature>
<evidence type="ECO:0000259" key="3">
    <source>
        <dbReference type="Pfam" id="PF04111"/>
    </source>
</evidence>
<gene>
    <name evidence="5 7 8" type="ORF">SRAE_2000195800</name>
</gene>
<dbReference type="Proteomes" id="UP000035682">
    <property type="component" value="Unplaced"/>
</dbReference>
<feature type="domain" description="Atg6/beclin coiled-coil" evidence="4">
    <location>
        <begin position="51"/>
        <end position="180"/>
    </location>
</feature>
<dbReference type="STRING" id="34506.A0A090MYJ5"/>
<sequence>MSDNQNIDPNIYDNDSLKLVDLTSSNNSKLSFAQGNTIQMIAKSDSPSHIPMCKDCHALLVDDLYLKTKALELQNNSYRQCLLRITESEETILKEEMEKEKILEEIRKKEKQLIDELSKLEKEEVILQDEIANLEIKEEKVKVESNKLFGQLKNYHREMVKLSIKKISTKLQDAFAVDQLNDLLKTNLLNKTFFIDVNEKDVGRINNLQLGRLPDNSIPLSEFNAAWGQCVLCLKVLFDILKLSSHPYQLIPMGCQSLIREITESGFKDYKLYESSWGIFKPSIDDGILAFVKCLLIFENEFCSKNDIRKMTIYPFTMKNDKITEDHVMPETESSVIWYSMKMQFQKDERWTKSMRLMLLNLKTAIMFTSSVQKEHV</sequence>
<dbReference type="GO" id="GO:0045324">
    <property type="term" value="P:late endosome to vacuole transport"/>
    <property type="evidence" value="ECO:0007669"/>
    <property type="project" value="TreeGrafter"/>
</dbReference>
<dbReference type="PANTHER" id="PTHR12768">
    <property type="entry name" value="BECLIN 1"/>
    <property type="match status" value="1"/>
</dbReference>
<dbReference type="GO" id="GO:0006995">
    <property type="term" value="P:cellular response to nitrogen starvation"/>
    <property type="evidence" value="ECO:0007669"/>
    <property type="project" value="TreeGrafter"/>
</dbReference>
<dbReference type="InterPro" id="IPR038274">
    <property type="entry name" value="Atg6/Beclin_C_sf"/>
</dbReference>
<dbReference type="InterPro" id="IPR007243">
    <property type="entry name" value="Atg6/Beclin"/>
</dbReference>
<evidence type="ECO:0000313" key="6">
    <source>
        <dbReference type="Proteomes" id="UP000035682"/>
    </source>
</evidence>
<dbReference type="AlphaFoldDB" id="A0A090MYJ5"/>
<dbReference type="RefSeq" id="XP_024506494.1">
    <property type="nucleotide sequence ID" value="XM_024652971.1"/>
</dbReference>
<feature type="domain" description="Atg6 BARA" evidence="3">
    <location>
        <begin position="183"/>
        <end position="370"/>
    </location>
</feature>
<dbReference type="GO" id="GO:0000407">
    <property type="term" value="C:phagophore assembly site"/>
    <property type="evidence" value="ECO:0007669"/>
    <property type="project" value="TreeGrafter"/>
</dbReference>
<dbReference type="Pfam" id="PF04111">
    <property type="entry name" value="APG6"/>
    <property type="match status" value="1"/>
</dbReference>
<dbReference type="OrthoDB" id="20368at2759"/>
<dbReference type="GO" id="GO:0034271">
    <property type="term" value="C:phosphatidylinositol 3-kinase complex, class III, type I"/>
    <property type="evidence" value="ECO:0007669"/>
    <property type="project" value="TreeGrafter"/>
</dbReference>
<dbReference type="WormBase" id="SRAE_2000195800">
    <property type="protein sequence ID" value="SRP06775"/>
    <property type="gene ID" value="WBGene00262165"/>
</dbReference>
<dbReference type="OMA" id="TATFEIW"/>
<dbReference type="InterPro" id="IPR040455">
    <property type="entry name" value="Atg6_BARA"/>
</dbReference>
<keyword evidence="6" id="KW-1185">Reference proteome</keyword>
<dbReference type="GO" id="GO:0000045">
    <property type="term" value="P:autophagosome assembly"/>
    <property type="evidence" value="ECO:0007669"/>
    <property type="project" value="TreeGrafter"/>
</dbReference>
<evidence type="ECO:0000256" key="2">
    <source>
        <dbReference type="SAM" id="Coils"/>
    </source>
</evidence>
<dbReference type="GO" id="GO:0043548">
    <property type="term" value="F:phosphatidylinositol 3-kinase binding"/>
    <property type="evidence" value="ECO:0007669"/>
    <property type="project" value="TreeGrafter"/>
</dbReference>
<evidence type="ECO:0000256" key="1">
    <source>
        <dbReference type="ARBA" id="ARBA00005965"/>
    </source>
</evidence>
<dbReference type="GeneID" id="36379659"/>
<comment type="similarity">
    <text evidence="1">Belongs to the beclin family.</text>
</comment>
<dbReference type="Gene3D" id="1.10.418.40">
    <property type="entry name" value="Autophagy protein 6/Beclin 1"/>
    <property type="match status" value="1"/>
</dbReference>
<evidence type="ECO:0000259" key="4">
    <source>
        <dbReference type="Pfam" id="PF17675"/>
    </source>
</evidence>
<dbReference type="PANTHER" id="PTHR12768:SF4">
    <property type="entry name" value="BECLIN-1"/>
    <property type="match status" value="1"/>
</dbReference>
<proteinExistence type="inferred from homology"/>
<name>A0A090MYJ5_STRRB</name>
<keyword evidence="2" id="KW-0175">Coiled coil</keyword>
<dbReference type="GO" id="GO:0000423">
    <property type="term" value="P:mitophagy"/>
    <property type="evidence" value="ECO:0007669"/>
    <property type="project" value="TreeGrafter"/>
</dbReference>
<dbReference type="CTD" id="36379659"/>
<dbReference type="InterPro" id="IPR041691">
    <property type="entry name" value="Atg6/beclin_CC"/>
</dbReference>
<organism evidence="5">
    <name type="scientific">Strongyloides ratti</name>
    <name type="common">Parasitic roundworm</name>
    <dbReference type="NCBI Taxonomy" id="34506"/>
    <lineage>
        <taxon>Eukaryota</taxon>
        <taxon>Metazoa</taxon>
        <taxon>Ecdysozoa</taxon>
        <taxon>Nematoda</taxon>
        <taxon>Chromadorea</taxon>
        <taxon>Rhabditida</taxon>
        <taxon>Tylenchina</taxon>
        <taxon>Panagrolaimomorpha</taxon>
        <taxon>Strongyloidoidea</taxon>
        <taxon>Strongyloididae</taxon>
        <taxon>Strongyloides</taxon>
    </lineage>
</organism>
<evidence type="ECO:0000313" key="5">
    <source>
        <dbReference type="EMBL" id="CEF67294.1"/>
    </source>
</evidence>
<dbReference type="GO" id="GO:0030674">
    <property type="term" value="F:protein-macromolecule adaptor activity"/>
    <property type="evidence" value="ECO:0007669"/>
    <property type="project" value="TreeGrafter"/>
</dbReference>
<evidence type="ECO:0000313" key="8">
    <source>
        <dbReference type="WormBase" id="SRAE_2000195800"/>
    </source>
</evidence>
<reference evidence="5 6" key="1">
    <citation type="submission" date="2014-09" db="EMBL/GenBank/DDBJ databases">
        <authorList>
            <person name="Martin A.A."/>
        </authorList>
    </citation>
    <scope>NUCLEOTIDE SEQUENCE</scope>
    <source>
        <strain evidence="6">ED321</strain>
        <strain evidence="5">ED321 Heterogonic</strain>
    </source>
</reference>
<accession>A0A090MYJ5</accession>
<dbReference type="Pfam" id="PF17675">
    <property type="entry name" value="APG6_N"/>
    <property type="match status" value="1"/>
</dbReference>
<reference evidence="7" key="2">
    <citation type="submission" date="2020-12" db="UniProtKB">
        <authorList>
            <consortium name="WormBaseParasite"/>
        </authorList>
    </citation>
    <scope>IDENTIFICATION</scope>
</reference>
<protein>
    <submittedName>
        <fullName evidence="5 7">Beclin-1</fullName>
    </submittedName>
</protein>
<evidence type="ECO:0000313" key="7">
    <source>
        <dbReference type="WBParaSite" id="SRAE_2000195800.1"/>
    </source>
</evidence>